<dbReference type="PANTHER" id="PTHR48050">
    <property type="entry name" value="STEROL 3-BETA-GLUCOSYLTRANSFERASE"/>
    <property type="match status" value="1"/>
</dbReference>
<name>A0A6J4U975_9BACT</name>
<dbReference type="Pfam" id="PF06722">
    <property type="entry name" value="EryCIII-like_C"/>
    <property type="match status" value="1"/>
</dbReference>
<evidence type="ECO:0000259" key="1">
    <source>
        <dbReference type="Pfam" id="PF06722"/>
    </source>
</evidence>
<organism evidence="2">
    <name type="scientific">uncultured Thermomicrobiales bacterium</name>
    <dbReference type="NCBI Taxonomy" id="1645740"/>
    <lineage>
        <taxon>Bacteria</taxon>
        <taxon>Pseudomonadati</taxon>
        <taxon>Thermomicrobiota</taxon>
        <taxon>Thermomicrobia</taxon>
        <taxon>Thermomicrobiales</taxon>
        <taxon>environmental samples</taxon>
    </lineage>
</organism>
<dbReference type="Gene3D" id="3.40.50.2000">
    <property type="entry name" value="Glycogen Phosphorylase B"/>
    <property type="match status" value="2"/>
</dbReference>
<dbReference type="InterPro" id="IPR010610">
    <property type="entry name" value="EryCIII-like_C"/>
</dbReference>
<proteinExistence type="predicted"/>
<sequence>MVVDAVVETQLLRQPADDGNVLLCTYGSPGDLLPFLAIGLALREHGCRPTIGTSPSYRARVEALGLDFAPIRPDRQEDLPDPDFGERVVRGLQSPGDVFRRMFLPAFDEAVEDTLAAVAGADLVVAHTLAFAAGPAAEAKGVPWVSATLQPLSYFSLHDPPAIGPRPFAVALEAGGAAFATVAKGVAGLVLDHWSRPWHRMRDEIGLPESVGDPIFAGQHSPLLSLALFSSLMGGAQPDWPTNTIVTGFPFLDDPGAPPISPELEAFLEAGDPPIVFTLGTTAVREAGGFYEASAEAAARLGMRAVLLCGSDSRNRPTRLPPEVIAVDYAPHGRLFPRAAAVVHQGGVGTLAQTLRAGVPMVVVPFAHDQPDNAARMVRLGVARRIERHDYTVETAAHALRGVLGDETLRRRARELGQRIRLEDGAAVAAAAVARILGCG</sequence>
<keyword evidence="2" id="KW-0808">Transferase</keyword>
<dbReference type="SUPFAM" id="SSF53756">
    <property type="entry name" value="UDP-Glycosyltransferase/glycogen phosphorylase"/>
    <property type="match status" value="1"/>
</dbReference>
<reference evidence="2" key="1">
    <citation type="submission" date="2020-02" db="EMBL/GenBank/DDBJ databases">
        <authorList>
            <person name="Meier V. D."/>
        </authorList>
    </citation>
    <scope>NUCLEOTIDE SEQUENCE</scope>
    <source>
        <strain evidence="2">AVDCRST_MAG59</strain>
    </source>
</reference>
<dbReference type="GO" id="GO:0016758">
    <property type="term" value="F:hexosyltransferase activity"/>
    <property type="evidence" value="ECO:0007669"/>
    <property type="project" value="UniProtKB-ARBA"/>
</dbReference>
<dbReference type="InterPro" id="IPR002213">
    <property type="entry name" value="UDP_glucos_trans"/>
</dbReference>
<feature type="domain" description="Erythromycin biosynthesis protein CIII-like C-terminal" evidence="1">
    <location>
        <begin position="304"/>
        <end position="417"/>
    </location>
</feature>
<dbReference type="PANTHER" id="PTHR48050:SF13">
    <property type="entry name" value="STEROL 3-BETA-GLUCOSYLTRANSFERASE UGT80A2"/>
    <property type="match status" value="1"/>
</dbReference>
<dbReference type="CDD" id="cd03784">
    <property type="entry name" value="GT1_Gtf-like"/>
    <property type="match status" value="1"/>
</dbReference>
<dbReference type="GO" id="GO:0017000">
    <property type="term" value="P:antibiotic biosynthetic process"/>
    <property type="evidence" value="ECO:0007669"/>
    <property type="project" value="UniProtKB-ARBA"/>
</dbReference>
<dbReference type="FunFam" id="3.40.50.2000:FF:000009">
    <property type="entry name" value="Sterol 3-beta-glucosyltransferase UGT80A2"/>
    <property type="match status" value="1"/>
</dbReference>
<dbReference type="InterPro" id="IPR050426">
    <property type="entry name" value="Glycosyltransferase_28"/>
</dbReference>
<gene>
    <name evidence="2" type="ORF">AVDCRST_MAG59-1078</name>
</gene>
<accession>A0A6J4U975</accession>
<dbReference type="AlphaFoldDB" id="A0A6J4U975"/>
<evidence type="ECO:0000313" key="2">
    <source>
        <dbReference type="EMBL" id="CAA9543741.1"/>
    </source>
</evidence>
<dbReference type="EMBL" id="CADCWF010000063">
    <property type="protein sequence ID" value="CAA9543741.1"/>
    <property type="molecule type" value="Genomic_DNA"/>
</dbReference>
<protein>
    <submittedName>
        <fullName evidence="2">Probable glucosyltransferase</fullName>
    </submittedName>
</protein>
<dbReference type="GO" id="GO:0008194">
    <property type="term" value="F:UDP-glycosyltransferase activity"/>
    <property type="evidence" value="ECO:0007669"/>
    <property type="project" value="InterPro"/>
</dbReference>